<keyword evidence="12" id="KW-0106">Calcium</keyword>
<evidence type="ECO:0000256" key="2">
    <source>
        <dbReference type="ARBA" id="ARBA00022722"/>
    </source>
</evidence>
<dbReference type="InterPro" id="IPR001279">
    <property type="entry name" value="Metallo-B-lactamas"/>
</dbReference>
<dbReference type="GO" id="GO:0004521">
    <property type="term" value="F:RNA endonuclease activity"/>
    <property type="evidence" value="ECO:0007669"/>
    <property type="project" value="UniProtKB-UniRule"/>
</dbReference>
<comment type="function">
    <text evidence="9">An RNase that has 5'-3' exonuclease and possibly endonuclease activity. Involved in maturation of rRNA and in some organisms also mRNA maturation and/or decay.</text>
</comment>
<keyword evidence="17" id="KW-1185">Reference proteome</keyword>
<dbReference type="SUPFAM" id="SSF56281">
    <property type="entry name" value="Metallo-hydrolase/oxidoreductase"/>
    <property type="match status" value="1"/>
</dbReference>
<feature type="binding site" evidence="12">
    <location>
        <position position="50"/>
    </location>
    <ligand>
        <name>Ca(2+)</name>
        <dbReference type="ChEBI" id="CHEBI:29108"/>
    </ligand>
</feature>
<dbReference type="PANTHER" id="PTHR43694">
    <property type="entry name" value="RIBONUCLEASE J"/>
    <property type="match status" value="1"/>
</dbReference>
<evidence type="ECO:0000313" key="14">
    <source>
        <dbReference type="EMBL" id="KXB34550.1"/>
    </source>
</evidence>
<dbReference type="Gene3D" id="3.10.20.580">
    <property type="match status" value="1"/>
</dbReference>
<evidence type="ECO:0000256" key="12">
    <source>
        <dbReference type="PIRSR" id="PIRSR004803-3"/>
    </source>
</evidence>
<dbReference type="GO" id="GO:0003723">
    <property type="term" value="F:RNA binding"/>
    <property type="evidence" value="ECO:0007669"/>
    <property type="project" value="UniProtKB-UniRule"/>
</dbReference>
<dbReference type="GO" id="GO:0004534">
    <property type="term" value="F:5'-3' RNA exonuclease activity"/>
    <property type="evidence" value="ECO:0007669"/>
    <property type="project" value="UniProtKB-UniRule"/>
</dbReference>
<feature type="binding site" evidence="12">
    <location>
        <position position="75"/>
    </location>
    <ligand>
        <name>Zn(2+)</name>
        <dbReference type="ChEBI" id="CHEBI:29105"/>
        <label>1</label>
        <note>catalytic</note>
    </ligand>
</feature>
<dbReference type="InterPro" id="IPR055132">
    <property type="entry name" value="RNase_J_b_CASP"/>
</dbReference>
<dbReference type="NCBIfam" id="TIGR00649">
    <property type="entry name" value="MG423"/>
    <property type="match status" value="1"/>
</dbReference>
<keyword evidence="6 12" id="KW-0862">Zinc</keyword>
<feature type="binding site" evidence="12">
    <location>
        <position position="79"/>
    </location>
    <ligand>
        <name>Zn(2+)</name>
        <dbReference type="ChEBI" id="CHEBI:29105"/>
        <label>2</label>
        <note>catalytic</note>
    </ligand>
</feature>
<protein>
    <recommendedName>
        <fullName evidence="9">Ribonuclease J</fullName>
        <shortName evidence="9">RNase J</shortName>
        <ecNumber evidence="9">3.1.-.-</ecNumber>
    </recommendedName>
</protein>
<keyword evidence="1 9" id="KW-0963">Cytoplasm</keyword>
<dbReference type="CDD" id="cd07714">
    <property type="entry name" value="RNaseJ_MBL-fold"/>
    <property type="match status" value="1"/>
</dbReference>
<dbReference type="InterPro" id="IPR036866">
    <property type="entry name" value="RibonucZ/Hydroxyglut_hydro"/>
</dbReference>
<feature type="active site" description="Proton acceptor" evidence="10">
    <location>
        <position position="369"/>
    </location>
</feature>
<dbReference type="EC" id="3.1.-.-" evidence="9"/>
<dbReference type="RefSeq" id="WP_060937065.1">
    <property type="nucleotide sequence ID" value="NZ_JASOZP010000008.1"/>
</dbReference>
<dbReference type="GO" id="GO:0006364">
    <property type="term" value="P:rRNA processing"/>
    <property type="evidence" value="ECO:0007669"/>
    <property type="project" value="UniProtKB-UniRule"/>
</dbReference>
<feature type="binding site" evidence="12">
    <location>
        <position position="77"/>
    </location>
    <ligand>
        <name>Zn(2+)</name>
        <dbReference type="ChEBI" id="CHEBI:29105"/>
        <label>1</label>
        <note>catalytic</note>
    </ligand>
</feature>
<comment type="similarity">
    <text evidence="9">Belongs to the metallo-beta-lactamase superfamily. RNA-metabolizing metallo-beta-lactamase-like family. Bacterial RNase J subfamily.</text>
</comment>
<dbReference type="Gene3D" id="3.40.50.10710">
    <property type="entry name" value="Metallo-hydrolase/oxidoreductase"/>
    <property type="match status" value="1"/>
</dbReference>
<evidence type="ECO:0000313" key="15">
    <source>
        <dbReference type="EMBL" id="PKY91634.1"/>
    </source>
</evidence>
<dbReference type="Proteomes" id="UP000070422">
    <property type="component" value="Unassembled WGS sequence"/>
</dbReference>
<feature type="binding site" evidence="12">
    <location>
        <position position="391"/>
    </location>
    <ligand>
        <name>Zn(2+)</name>
        <dbReference type="ChEBI" id="CHEBI:29105"/>
        <label>1</label>
        <note>catalytic</note>
    </ligand>
</feature>
<evidence type="ECO:0000256" key="1">
    <source>
        <dbReference type="ARBA" id="ARBA00022490"/>
    </source>
</evidence>
<comment type="cofactor">
    <cofactor evidence="12">
        <name>Zn(2+)</name>
        <dbReference type="ChEBI" id="CHEBI:29105"/>
    </cofactor>
    <text evidence="12">Binds 2 Zn(2+) ions per subunit. It is not clear if Zn(2+) or Mg(2+) is physiologically important.</text>
</comment>
<feature type="binding site" evidence="12">
    <location>
        <position position="80"/>
    </location>
    <ligand>
        <name>Zn(2+)</name>
        <dbReference type="ChEBI" id="CHEBI:29105"/>
        <label>1</label>
        <note>catalytic</note>
    </ligand>
</feature>
<evidence type="ECO:0000256" key="3">
    <source>
        <dbReference type="ARBA" id="ARBA00022723"/>
    </source>
</evidence>
<dbReference type="AlphaFoldDB" id="A0A133XUD6"/>
<feature type="active site" description="Proton donor" evidence="10">
    <location>
        <position position="196"/>
    </location>
</feature>
<dbReference type="Pfam" id="PF17770">
    <property type="entry name" value="RNase_J_C"/>
    <property type="match status" value="1"/>
</dbReference>
<feature type="binding site" evidence="12">
    <location>
        <position position="165"/>
    </location>
    <ligand>
        <name>Zn(2+)</name>
        <dbReference type="ChEBI" id="CHEBI:29105"/>
        <label>1</label>
        <note>catalytic</note>
    </ligand>
</feature>
<evidence type="ECO:0000256" key="11">
    <source>
        <dbReference type="PIRSR" id="PIRSR004803-2"/>
    </source>
</evidence>
<dbReference type="InterPro" id="IPR041636">
    <property type="entry name" value="RNase_J_C"/>
</dbReference>
<keyword evidence="3 12" id="KW-0479">Metal-binding</keyword>
<dbReference type="GO" id="GO:0008270">
    <property type="term" value="F:zinc ion binding"/>
    <property type="evidence" value="ECO:0007669"/>
    <property type="project" value="InterPro"/>
</dbReference>
<organism evidence="14 16">
    <name type="scientific">Aerococcus christensenii</name>
    <dbReference type="NCBI Taxonomy" id="87541"/>
    <lineage>
        <taxon>Bacteria</taxon>
        <taxon>Bacillati</taxon>
        <taxon>Bacillota</taxon>
        <taxon>Bacilli</taxon>
        <taxon>Lactobacillales</taxon>
        <taxon>Aerococcaceae</taxon>
        <taxon>Aerococcus</taxon>
    </lineage>
</organism>
<feature type="binding site" evidence="12">
    <location>
        <position position="143"/>
    </location>
    <ligand>
        <name>Zn(2+)</name>
        <dbReference type="ChEBI" id="CHEBI:29105"/>
        <label>1</label>
        <note>catalytic</note>
    </ligand>
</feature>
<keyword evidence="5 9" id="KW-0378">Hydrolase</keyword>
<dbReference type="InterPro" id="IPR011108">
    <property type="entry name" value="RMMBL"/>
</dbReference>
<feature type="binding site" evidence="9 11">
    <location>
        <begin position="365"/>
        <end position="369"/>
    </location>
    <ligand>
        <name>substrate</name>
    </ligand>
</feature>
<reference evidence="14 16" key="1">
    <citation type="submission" date="2016-01" db="EMBL/GenBank/DDBJ databases">
        <authorList>
            <person name="Oliw E.H."/>
        </authorList>
    </citation>
    <scope>NUCLEOTIDE SEQUENCE [LARGE SCALE GENOMIC DNA]</scope>
    <source>
        <strain evidence="14 16">KA00635</strain>
    </source>
</reference>
<comment type="subunit">
    <text evidence="9">Homodimer, may be a subunit of the RNA degradosome.</text>
</comment>
<dbReference type="STRING" id="87541.AWM71_06055"/>
<evidence type="ECO:0000256" key="4">
    <source>
        <dbReference type="ARBA" id="ARBA00022759"/>
    </source>
</evidence>
<feature type="binding site" evidence="12">
    <location>
        <position position="444"/>
    </location>
    <ligand>
        <name>Ca(2+)</name>
        <dbReference type="ChEBI" id="CHEBI:29108"/>
    </ligand>
</feature>
<dbReference type="InterPro" id="IPR042173">
    <property type="entry name" value="RNase_J_2"/>
</dbReference>
<dbReference type="HAMAP" id="MF_01491">
    <property type="entry name" value="RNase_J_bact"/>
    <property type="match status" value="1"/>
</dbReference>
<feature type="binding site" evidence="11">
    <location>
        <begin position="233"/>
        <end position="235"/>
    </location>
    <ligand>
        <name>substrate</name>
    </ligand>
</feature>
<comment type="caution">
    <text evidence="14">The sequence shown here is derived from an EMBL/GenBank/DDBJ whole genome shotgun (WGS) entry which is preliminary data.</text>
</comment>
<evidence type="ECO:0000313" key="17">
    <source>
        <dbReference type="Proteomes" id="UP000234775"/>
    </source>
</evidence>
<dbReference type="Gene3D" id="3.60.15.10">
    <property type="entry name" value="Ribonuclease Z/Hydroxyacylglutathione hydrolase-like"/>
    <property type="match status" value="1"/>
</dbReference>
<keyword evidence="9" id="KW-0698">rRNA processing</keyword>
<evidence type="ECO:0000256" key="5">
    <source>
        <dbReference type="ARBA" id="ARBA00022801"/>
    </source>
</evidence>
<evidence type="ECO:0000256" key="9">
    <source>
        <dbReference type="HAMAP-Rule" id="MF_01491"/>
    </source>
</evidence>
<dbReference type="EMBL" id="PKGZ01000002">
    <property type="protein sequence ID" value="PKY91634.1"/>
    <property type="molecule type" value="Genomic_DNA"/>
</dbReference>
<dbReference type="OrthoDB" id="9758375at2"/>
<dbReference type="Pfam" id="PF22505">
    <property type="entry name" value="RNase_J_b_CASP"/>
    <property type="match status" value="1"/>
</dbReference>
<comment type="subcellular location">
    <subcellularLocation>
        <location evidence="9">Cytoplasm</location>
    </subcellularLocation>
</comment>
<accession>A0A133XUD6</accession>
<comment type="cofactor">
    <cofactor evidence="12">
        <name>Ca(2+)</name>
        <dbReference type="ChEBI" id="CHEBI:29108"/>
    </cofactor>
    <text evidence="12">Binds 1 Ca(2+) cation per subunit. Seen in 1 crystal structure, it is not clear if it is physiologically important.</text>
</comment>
<sequence>MAFEVRPDEVYVFAIGGLGEIGKNMYVVQYQDEIIIMDNGVKFPDDDLPGIDYVISDYSYLIENQEKVKGIFISHGHEDHIGGIPWLLKQANFPIYADRLASALIEAKLEEHGLLKETELHVVNDDDVIPFDQVEVSFFTVNHSIPEASGIIVSTPVGKIAFTGDYKFDFTPIGRQADLQKMARLGEEGLLLLLADSTNSEVPGWTMSEHYVKNSLREIMTPIEGRIIFASFASNISRLTEAIDIAVATNRKITVFGRSMENNFQNAQEIGYFNIPEGTFIEPNQINDYPDNEIMIMCTGSQGEPLAALSRIANGTHRQVSIHPTDTVVFSSSPIPGNYSSVNNLINRLLEAGAEVVHGKINNVHTSGHATQEQQKLMLRLMKPKFFMPVHGEYRMLCIHGETAQAVGIPEENIIIHDNGQVAALSKNSWREAGRVPASDVYVDGAGIGDIGNIVLRDRHNLADNGILIVVVTVDFSNNELVAGPDIVSRGFIYMRESEDLIKDAQKVIQTTVIGHLNSGKDVNEKILRDSIQNSLYPFIHKRTKRSPIILPVIMTV</sequence>
<keyword evidence="2 9" id="KW-0540">Nuclease</keyword>
<dbReference type="PATRIC" id="fig|87541.4.peg.1302"/>
<keyword evidence="7 9" id="KW-0269">Exonuclease</keyword>
<name>A0A133XUD6_9LACT</name>
<dbReference type="Pfam" id="PF00753">
    <property type="entry name" value="Lactamase_B"/>
    <property type="match status" value="1"/>
</dbReference>
<dbReference type="SMART" id="SM00849">
    <property type="entry name" value="Lactamase_B"/>
    <property type="match status" value="1"/>
</dbReference>
<evidence type="ECO:0000256" key="6">
    <source>
        <dbReference type="ARBA" id="ARBA00022833"/>
    </source>
</evidence>
<dbReference type="GO" id="GO:0005737">
    <property type="term" value="C:cytoplasm"/>
    <property type="evidence" value="ECO:0007669"/>
    <property type="project" value="UniProtKB-SubCell"/>
</dbReference>
<dbReference type="InterPro" id="IPR004613">
    <property type="entry name" value="RNase_J"/>
</dbReference>
<dbReference type="PIRSF" id="PIRSF004803">
    <property type="entry name" value="RnjA"/>
    <property type="match status" value="1"/>
</dbReference>
<evidence type="ECO:0000256" key="8">
    <source>
        <dbReference type="ARBA" id="ARBA00022884"/>
    </source>
</evidence>
<gene>
    <name evidence="9" type="primary">rnj</name>
    <name evidence="15" type="ORF">CYJ27_02870</name>
    <name evidence="14" type="ORF">HMPREF3187_01318</name>
</gene>
<evidence type="ECO:0000256" key="7">
    <source>
        <dbReference type="ARBA" id="ARBA00022839"/>
    </source>
</evidence>
<dbReference type="Proteomes" id="UP000234775">
    <property type="component" value="Unassembled WGS sequence"/>
</dbReference>
<proteinExistence type="inferred from homology"/>
<dbReference type="PANTHER" id="PTHR43694:SF1">
    <property type="entry name" value="RIBONUCLEASE J"/>
    <property type="match status" value="1"/>
</dbReference>
<evidence type="ECO:0000256" key="10">
    <source>
        <dbReference type="PIRSR" id="PIRSR004803-1"/>
    </source>
</evidence>
<feature type="binding site" evidence="12">
    <location>
        <position position="52"/>
    </location>
    <ligand>
        <name>Ca(2+)</name>
        <dbReference type="ChEBI" id="CHEBI:29108"/>
    </ligand>
</feature>
<reference evidence="15 17" key="2">
    <citation type="submission" date="2017-12" db="EMBL/GenBank/DDBJ databases">
        <title>Phylogenetic diversity of female urinary microbiome.</title>
        <authorList>
            <person name="Thomas-White K."/>
            <person name="Wolfe A.J."/>
        </authorList>
    </citation>
    <scope>NUCLEOTIDE SEQUENCE [LARGE SCALE GENOMIC DNA]</scope>
    <source>
        <strain evidence="15 17">UMB0844</strain>
    </source>
</reference>
<keyword evidence="4 9" id="KW-0255">Endonuclease</keyword>
<feature type="domain" description="Metallo-beta-lactamase" evidence="13">
    <location>
        <begin position="22"/>
        <end position="216"/>
    </location>
</feature>
<evidence type="ECO:0000313" key="16">
    <source>
        <dbReference type="Proteomes" id="UP000070422"/>
    </source>
</evidence>
<keyword evidence="8 9" id="KW-0694">RNA-binding</keyword>
<evidence type="ECO:0000259" key="13">
    <source>
        <dbReference type="SMART" id="SM00849"/>
    </source>
</evidence>
<dbReference type="Pfam" id="PF07521">
    <property type="entry name" value="RMMBL"/>
    <property type="match status" value="1"/>
</dbReference>
<dbReference type="EMBL" id="LSCQ01000074">
    <property type="protein sequence ID" value="KXB34550.1"/>
    <property type="molecule type" value="Genomic_DNA"/>
</dbReference>
<dbReference type="NCBIfam" id="NF047419">
    <property type="entry name" value="RNase_J1_RnjA"/>
    <property type="match status" value="1"/>
</dbReference>
<dbReference type="InterPro" id="IPR030854">
    <property type="entry name" value="RNase_J_bac"/>
</dbReference>